<dbReference type="InterPro" id="IPR011701">
    <property type="entry name" value="MFS"/>
</dbReference>
<evidence type="ECO:0000256" key="4">
    <source>
        <dbReference type="ARBA" id="ARBA00022989"/>
    </source>
</evidence>
<dbReference type="PROSITE" id="PS50850">
    <property type="entry name" value="MFS"/>
    <property type="match status" value="1"/>
</dbReference>
<evidence type="ECO:0000256" key="1">
    <source>
        <dbReference type="ARBA" id="ARBA00004651"/>
    </source>
</evidence>
<comment type="caution">
    <text evidence="8">The sequence shown here is derived from an EMBL/GenBank/DDBJ whole genome shotgun (WGS) entry which is preliminary data.</text>
</comment>
<feature type="transmembrane region" description="Helical" evidence="6">
    <location>
        <begin position="286"/>
        <end position="303"/>
    </location>
</feature>
<dbReference type="PANTHER" id="PTHR43124">
    <property type="entry name" value="PURINE EFFLUX PUMP PBUE"/>
    <property type="match status" value="1"/>
</dbReference>
<comment type="subcellular location">
    <subcellularLocation>
        <location evidence="1">Cell membrane</location>
        <topology evidence="1">Multi-pass membrane protein</topology>
    </subcellularLocation>
</comment>
<feature type="transmembrane region" description="Helical" evidence="6">
    <location>
        <begin position="201"/>
        <end position="224"/>
    </location>
</feature>
<feature type="transmembrane region" description="Helical" evidence="6">
    <location>
        <begin position="236"/>
        <end position="255"/>
    </location>
</feature>
<feature type="domain" description="Major facilitator superfamily (MFS) profile" evidence="7">
    <location>
        <begin position="4"/>
        <end position="375"/>
    </location>
</feature>
<keyword evidence="4 6" id="KW-1133">Transmembrane helix</keyword>
<reference evidence="8 9" key="1">
    <citation type="submission" date="2022-02" db="EMBL/GenBank/DDBJ databases">
        <title>Uncovering new skin microbiome diversity through culturing and metagenomics.</title>
        <authorList>
            <person name="Conlan S."/>
            <person name="Deming C."/>
            <person name="Nisc Comparative Sequencing Program N."/>
            <person name="Segre J.A."/>
        </authorList>
    </citation>
    <scope>NUCLEOTIDE SEQUENCE [LARGE SCALE GENOMIC DNA]</scope>
    <source>
        <strain evidence="8 9">ACRQV</strain>
    </source>
</reference>
<keyword evidence="5 6" id="KW-0472">Membrane</keyword>
<name>A0ABS9PTZ2_9CORY</name>
<keyword evidence="9" id="KW-1185">Reference proteome</keyword>
<sequence>MIRRLWPFIMGSVALGLDAYVIAGLLPAISTSLASREATVGLGVAAFTGAYALVGPVLAGSAGRHPSRSLAIALTIFTVANIATALSPTVWVFLVARVVAGAAAGVYSPLSSAVAAALVGAEQRGRALSLVLAGLAGGTVFGVPVGLMLSERWGWRSAITLIVITGALAMVGIVCRDRNLPEVPASSLRQRLRAITRTDNLVTVTVTLLTGVASLGLYTYLALVLGQSSLSSHQTLAIWVWGIGGAIGALGIGRVVDRGHPLRLSLILLVGLACALAGMTASEMPAVLLVSLLVWGVCGWASLTPQQHILIAANPEDGATAVAANASANYLGSALGAVCGSVLVGQDWSAGALCLAAATVAAGAVLLQLARTRMDHRLG</sequence>
<evidence type="ECO:0000259" key="7">
    <source>
        <dbReference type="PROSITE" id="PS50850"/>
    </source>
</evidence>
<evidence type="ECO:0000256" key="2">
    <source>
        <dbReference type="ARBA" id="ARBA00022475"/>
    </source>
</evidence>
<dbReference type="InterPro" id="IPR020846">
    <property type="entry name" value="MFS_dom"/>
</dbReference>
<feature type="transmembrane region" description="Helical" evidence="6">
    <location>
        <begin position="350"/>
        <end position="370"/>
    </location>
</feature>
<keyword evidence="2" id="KW-1003">Cell membrane</keyword>
<gene>
    <name evidence="8" type="ORF">MHK08_06820</name>
</gene>
<feature type="transmembrane region" description="Helical" evidence="6">
    <location>
        <begin position="100"/>
        <end position="120"/>
    </location>
</feature>
<organism evidence="8 9">
    <name type="scientific">Corynebacterium singulare</name>
    <dbReference type="NCBI Taxonomy" id="161899"/>
    <lineage>
        <taxon>Bacteria</taxon>
        <taxon>Bacillati</taxon>
        <taxon>Actinomycetota</taxon>
        <taxon>Actinomycetes</taxon>
        <taxon>Mycobacteriales</taxon>
        <taxon>Corynebacteriaceae</taxon>
        <taxon>Corynebacterium</taxon>
    </lineage>
</organism>
<dbReference type="RefSeq" id="WP_239180177.1">
    <property type="nucleotide sequence ID" value="NZ_JAKRDF010000006.1"/>
</dbReference>
<keyword evidence="3 6" id="KW-0812">Transmembrane</keyword>
<dbReference type="Proteomes" id="UP001521911">
    <property type="component" value="Unassembled WGS sequence"/>
</dbReference>
<feature type="transmembrane region" description="Helical" evidence="6">
    <location>
        <begin position="262"/>
        <end position="280"/>
    </location>
</feature>
<dbReference type="InterPro" id="IPR050189">
    <property type="entry name" value="MFS_Efflux_Transporters"/>
</dbReference>
<feature type="transmembrane region" description="Helical" evidence="6">
    <location>
        <begin position="153"/>
        <end position="175"/>
    </location>
</feature>
<proteinExistence type="predicted"/>
<evidence type="ECO:0000313" key="8">
    <source>
        <dbReference type="EMBL" id="MCG7276181.1"/>
    </source>
</evidence>
<dbReference type="Gene3D" id="1.20.1250.20">
    <property type="entry name" value="MFS general substrate transporter like domains"/>
    <property type="match status" value="1"/>
</dbReference>
<dbReference type="Pfam" id="PF07690">
    <property type="entry name" value="MFS_1"/>
    <property type="match status" value="1"/>
</dbReference>
<protein>
    <submittedName>
        <fullName evidence="8">MFS transporter</fullName>
    </submittedName>
</protein>
<feature type="transmembrane region" description="Helical" evidence="6">
    <location>
        <begin position="127"/>
        <end position="147"/>
    </location>
</feature>
<dbReference type="PANTHER" id="PTHR43124:SF10">
    <property type="entry name" value="PURINE EFFLUX PUMP PBUE"/>
    <property type="match status" value="1"/>
</dbReference>
<evidence type="ECO:0000256" key="3">
    <source>
        <dbReference type="ARBA" id="ARBA00022692"/>
    </source>
</evidence>
<feature type="transmembrane region" description="Helical" evidence="6">
    <location>
        <begin position="70"/>
        <end position="94"/>
    </location>
</feature>
<feature type="transmembrane region" description="Helical" evidence="6">
    <location>
        <begin position="5"/>
        <end position="26"/>
    </location>
</feature>
<evidence type="ECO:0000256" key="5">
    <source>
        <dbReference type="ARBA" id="ARBA00023136"/>
    </source>
</evidence>
<evidence type="ECO:0000256" key="6">
    <source>
        <dbReference type="SAM" id="Phobius"/>
    </source>
</evidence>
<evidence type="ECO:0000313" key="9">
    <source>
        <dbReference type="Proteomes" id="UP001521911"/>
    </source>
</evidence>
<dbReference type="SUPFAM" id="SSF103473">
    <property type="entry name" value="MFS general substrate transporter"/>
    <property type="match status" value="1"/>
</dbReference>
<accession>A0ABS9PTZ2</accession>
<dbReference type="EMBL" id="JAKRDF010000006">
    <property type="protein sequence ID" value="MCG7276181.1"/>
    <property type="molecule type" value="Genomic_DNA"/>
</dbReference>
<feature type="transmembrane region" description="Helical" evidence="6">
    <location>
        <begin position="323"/>
        <end position="344"/>
    </location>
</feature>
<feature type="transmembrane region" description="Helical" evidence="6">
    <location>
        <begin position="38"/>
        <end position="58"/>
    </location>
</feature>
<dbReference type="InterPro" id="IPR036259">
    <property type="entry name" value="MFS_trans_sf"/>
</dbReference>